<dbReference type="PANTHER" id="PTHR41286:SF1">
    <property type="entry name" value="HNH NUCLEASE YAJD-RELATED"/>
    <property type="match status" value="1"/>
</dbReference>
<gene>
    <name evidence="6" type="ORF">FH692_06245</name>
</gene>
<evidence type="ECO:0000256" key="2">
    <source>
        <dbReference type="ARBA" id="ARBA00022801"/>
    </source>
</evidence>
<name>A0A540UVF4_STRSU</name>
<evidence type="ECO:0000259" key="5">
    <source>
        <dbReference type="SMART" id="SM00507"/>
    </source>
</evidence>
<keyword evidence="6" id="KW-0255">Endonuclease</keyword>
<dbReference type="AlphaFoldDB" id="A0A540UVF4"/>
<comment type="caution">
    <text evidence="6">The sequence shown here is derived from an EMBL/GenBank/DDBJ whole genome shotgun (WGS) entry which is preliminary data.</text>
</comment>
<evidence type="ECO:0000313" key="6">
    <source>
        <dbReference type="EMBL" id="TQE88472.1"/>
    </source>
</evidence>
<dbReference type="PANTHER" id="PTHR41286">
    <property type="entry name" value="HNH NUCLEASE YAJD-RELATED"/>
    <property type="match status" value="1"/>
</dbReference>
<dbReference type="GO" id="GO:0008270">
    <property type="term" value="F:zinc ion binding"/>
    <property type="evidence" value="ECO:0007669"/>
    <property type="project" value="InterPro"/>
</dbReference>
<dbReference type="InterPro" id="IPR002711">
    <property type="entry name" value="HNH"/>
</dbReference>
<evidence type="ECO:0000313" key="7">
    <source>
        <dbReference type="Proteomes" id="UP000315224"/>
    </source>
</evidence>
<dbReference type="GO" id="GO:0005829">
    <property type="term" value="C:cytosol"/>
    <property type="evidence" value="ECO:0007669"/>
    <property type="project" value="TreeGrafter"/>
</dbReference>
<dbReference type="Proteomes" id="UP000315224">
    <property type="component" value="Unassembled WGS sequence"/>
</dbReference>
<dbReference type="GO" id="GO:0016787">
    <property type="term" value="F:hydrolase activity"/>
    <property type="evidence" value="ECO:0007669"/>
    <property type="project" value="UniProtKB-KW"/>
</dbReference>
<evidence type="ECO:0000256" key="4">
    <source>
        <dbReference type="ARBA" id="ARBA00040194"/>
    </source>
</evidence>
<comment type="similarity">
    <text evidence="3">Belongs to the HNH nuclease family.</text>
</comment>
<dbReference type="GO" id="GO:0003676">
    <property type="term" value="F:nucleic acid binding"/>
    <property type="evidence" value="ECO:0007669"/>
    <property type="project" value="InterPro"/>
</dbReference>
<dbReference type="EMBL" id="VIEK01000008">
    <property type="protein sequence ID" value="TQE88472.1"/>
    <property type="molecule type" value="Genomic_DNA"/>
</dbReference>
<protein>
    <recommendedName>
        <fullName evidence="4">Putative HNH nuclease YajD</fullName>
    </recommendedName>
</protein>
<evidence type="ECO:0000256" key="1">
    <source>
        <dbReference type="ARBA" id="ARBA00022722"/>
    </source>
</evidence>
<proteinExistence type="inferred from homology"/>
<feature type="domain" description="HNH nuclease" evidence="5">
    <location>
        <begin position="50"/>
        <end position="105"/>
    </location>
</feature>
<dbReference type="Pfam" id="PF01844">
    <property type="entry name" value="HNH"/>
    <property type="match status" value="1"/>
</dbReference>
<keyword evidence="2" id="KW-0378">Hydrolase</keyword>
<keyword evidence="1" id="KW-0540">Nuclease</keyword>
<sequence length="121" mass="14320">MPRRPNTPCKQNGCPRLVVYGNKYCEDHKSLHALDSKTTKEKGYTSRWNKARSRYLKLHPLCVHCQNKGILTKARVVDHITPHRGDQELFWNENNWQALCKSCHDKKTGKFDRLVEYSYRF</sequence>
<dbReference type="InterPro" id="IPR003615">
    <property type="entry name" value="HNH_nuc"/>
</dbReference>
<dbReference type="GO" id="GO:0004519">
    <property type="term" value="F:endonuclease activity"/>
    <property type="evidence" value="ECO:0007669"/>
    <property type="project" value="UniProtKB-KW"/>
</dbReference>
<organism evidence="6 7">
    <name type="scientific">Streptococcus suis</name>
    <dbReference type="NCBI Taxonomy" id="1307"/>
    <lineage>
        <taxon>Bacteria</taxon>
        <taxon>Bacillati</taxon>
        <taxon>Bacillota</taxon>
        <taxon>Bacilli</taxon>
        <taxon>Lactobacillales</taxon>
        <taxon>Streptococcaceae</taxon>
        <taxon>Streptococcus</taxon>
    </lineage>
</organism>
<dbReference type="SMART" id="SM00507">
    <property type="entry name" value="HNHc"/>
    <property type="match status" value="1"/>
</dbReference>
<dbReference type="CDD" id="cd00085">
    <property type="entry name" value="HNHc"/>
    <property type="match status" value="1"/>
</dbReference>
<evidence type="ECO:0000256" key="3">
    <source>
        <dbReference type="ARBA" id="ARBA00038412"/>
    </source>
</evidence>
<dbReference type="Gene3D" id="1.10.30.50">
    <property type="match status" value="1"/>
</dbReference>
<reference evidence="6 7" key="1">
    <citation type="submission" date="2019-06" db="EMBL/GenBank/DDBJ databases">
        <title>Comprehensive assessment of Oxford Nanopore MinION sequencing for bacterial characterization and routine diagnosis.</title>
        <authorList>
            <person name="Tan S."/>
            <person name="Dvorak C.M.T."/>
            <person name="Gebhart C."/>
            <person name="Estrada A."/>
            <person name="Marthaler D.G."/>
            <person name="Murtaugh M.P."/>
        </authorList>
    </citation>
    <scope>NUCLEOTIDE SEQUENCE [LARGE SCALE GENOMIC DNA]</scope>
    <source>
        <strain evidence="6 7">2017UMN1435.21</strain>
    </source>
</reference>
<dbReference type="RefSeq" id="WP_017770788.1">
    <property type="nucleotide sequence ID" value="NZ_VIEK01000008.1"/>
</dbReference>
<accession>A0A540UVF4</accession>